<feature type="region of interest" description="Disordered" evidence="1">
    <location>
        <begin position="264"/>
        <end position="304"/>
    </location>
</feature>
<feature type="compositionally biased region" description="Polar residues" evidence="1">
    <location>
        <begin position="112"/>
        <end position="123"/>
    </location>
</feature>
<feature type="region of interest" description="Disordered" evidence="1">
    <location>
        <begin position="541"/>
        <end position="583"/>
    </location>
</feature>
<accession>A0A3B0JVI6</accession>
<feature type="region of interest" description="Disordered" evidence="1">
    <location>
        <begin position="643"/>
        <end position="702"/>
    </location>
</feature>
<dbReference type="OrthoDB" id="7872933at2759"/>
<feature type="region of interest" description="Disordered" evidence="1">
    <location>
        <begin position="220"/>
        <end position="246"/>
    </location>
</feature>
<keyword evidence="3" id="KW-1185">Reference proteome</keyword>
<feature type="compositionally biased region" description="Low complexity" evidence="1">
    <location>
        <begin position="184"/>
        <end position="194"/>
    </location>
</feature>
<dbReference type="Proteomes" id="UP000268350">
    <property type="component" value="Unassembled WGS sequence"/>
</dbReference>
<organism evidence="2 3">
    <name type="scientific">Drosophila guanche</name>
    <name type="common">Fruit fly</name>
    <dbReference type="NCBI Taxonomy" id="7266"/>
    <lineage>
        <taxon>Eukaryota</taxon>
        <taxon>Metazoa</taxon>
        <taxon>Ecdysozoa</taxon>
        <taxon>Arthropoda</taxon>
        <taxon>Hexapoda</taxon>
        <taxon>Insecta</taxon>
        <taxon>Pterygota</taxon>
        <taxon>Neoptera</taxon>
        <taxon>Endopterygota</taxon>
        <taxon>Diptera</taxon>
        <taxon>Brachycera</taxon>
        <taxon>Muscomorpha</taxon>
        <taxon>Ephydroidea</taxon>
        <taxon>Drosophilidae</taxon>
        <taxon>Drosophila</taxon>
        <taxon>Sophophora</taxon>
    </lineage>
</organism>
<sequence>MLRRLAIQRHSRSYGPRQLLQDFNGVANLTWSSSSSFPFVPEISSTRNCPDEIPENQPASQTQPQPVSEPQPMDGPMNPGLGGQRLPLFENIMLRMSQSAGVRSSLPGSRPLTPSESNRTYTSGERPMTENLQQSRSSPNTSPSKYPLLRVRRLNNSIPPGTLNRLHKSEQESAPVEDCVVPGSQSQQSQQSQQPAEIVQNLSRSGNVLVIPMGVASGTKPKAAEALPQPHSPAPKSSKSKTVSHSKTLQVVEDLDAIMTHDECDEQPSQEQGCAAPVGGNTNRQTRRRTRNNRNPIESNDQESSIQLLNLHRSNASSKTNRKGANASILNKVPCTAINDKAFAKELERMSYHEIIDLRKRNSLGLVYPLNGKRENSAEQQKALEQQIQCELLQRNVKIEMETETETESLSRSVSAEREEMDYREEVMAMPPPVPFAFKDNSQRHRRGREAPMTAELVNYAELSKTTELRRKPSGKRSLCTKGGDVDSVSQEKQPRLRPTRLGPTLGVRDFNGIRATPQDSSDEDTPLCHLKEQNNNLNEIASPLPEFNDNNDNEVDGADCSSSGYAQHRHSKSPLPPVEKSKAKRELENLKISYIHDEVEVDFNETGNRRSKRGQVPLKNLFCHSMDPMKFEWFRKTVDPYDRKEAKPSLKPRRPKKRQDSAAAAVMPLTHAMETQTETEPQPDSDPDPIPPIRTPSPSISDDHQAAYMQLMSWLRGHSSNPPSFNMEDCSGSRVGNTVSLASELDFTNYDGIEYAFYKTKEKGILGYMRFQPLQTCRKKLAKSVSLNFVVLYGQFALNCTVPDVAERDRRILNVGDMAEIEIGTRFGFSNLLNEVSVLMFIRHITQ</sequence>
<feature type="region of interest" description="Disordered" evidence="1">
    <location>
        <begin position="99"/>
        <end position="197"/>
    </location>
</feature>
<dbReference type="AlphaFoldDB" id="A0A3B0JVI6"/>
<evidence type="ECO:0000313" key="2">
    <source>
        <dbReference type="EMBL" id="SPP84422.1"/>
    </source>
</evidence>
<reference evidence="3" key="1">
    <citation type="submission" date="2018-01" db="EMBL/GenBank/DDBJ databases">
        <authorList>
            <person name="Alioto T."/>
            <person name="Alioto T."/>
        </authorList>
    </citation>
    <scope>NUCLEOTIDE SEQUENCE [LARGE SCALE GENOMIC DNA]</scope>
</reference>
<evidence type="ECO:0000313" key="3">
    <source>
        <dbReference type="Proteomes" id="UP000268350"/>
    </source>
</evidence>
<proteinExistence type="predicted"/>
<evidence type="ECO:0000256" key="1">
    <source>
        <dbReference type="SAM" id="MobiDB-lite"/>
    </source>
</evidence>
<feature type="region of interest" description="Disordered" evidence="1">
    <location>
        <begin position="467"/>
        <end position="525"/>
    </location>
</feature>
<protein>
    <submittedName>
        <fullName evidence="2">Uncharacterized protein</fullName>
    </submittedName>
</protein>
<feature type="compositionally biased region" description="Polar residues" evidence="1">
    <location>
        <begin position="130"/>
        <end position="144"/>
    </location>
</feature>
<feature type="compositionally biased region" description="Polar residues" evidence="1">
    <location>
        <begin position="57"/>
        <end position="68"/>
    </location>
</feature>
<dbReference type="EMBL" id="OUUW01000008">
    <property type="protein sequence ID" value="SPP84422.1"/>
    <property type="molecule type" value="Genomic_DNA"/>
</dbReference>
<name>A0A3B0JVI6_DROGU</name>
<dbReference type="STRING" id="7266.A0A3B0JVI6"/>
<gene>
    <name evidence="2" type="ORF">DGUA_6G017008</name>
</gene>
<feature type="region of interest" description="Disordered" evidence="1">
    <location>
        <begin position="40"/>
        <end position="85"/>
    </location>
</feature>